<evidence type="ECO:0000256" key="2">
    <source>
        <dbReference type="ARBA" id="ARBA00008420"/>
    </source>
</evidence>
<comment type="catalytic activity">
    <reaction evidence="9 10">
        <text>D-gluconate + ATP = 6-phospho-D-gluconate + ADP + H(+)</text>
        <dbReference type="Rhea" id="RHEA:19433"/>
        <dbReference type="ChEBI" id="CHEBI:15378"/>
        <dbReference type="ChEBI" id="CHEBI:18391"/>
        <dbReference type="ChEBI" id="CHEBI:30616"/>
        <dbReference type="ChEBI" id="CHEBI:58759"/>
        <dbReference type="ChEBI" id="CHEBI:456216"/>
        <dbReference type="EC" id="2.7.1.12"/>
    </reaction>
</comment>
<evidence type="ECO:0000256" key="6">
    <source>
        <dbReference type="ARBA" id="ARBA00022777"/>
    </source>
</evidence>
<keyword evidence="8" id="KW-0311">Gluconate utilization</keyword>
<dbReference type="FunFam" id="3.40.50.300:FF:000522">
    <property type="entry name" value="Gluconokinase"/>
    <property type="match status" value="1"/>
</dbReference>
<accession>A0A2A9DN03</accession>
<evidence type="ECO:0000256" key="5">
    <source>
        <dbReference type="ARBA" id="ARBA00022741"/>
    </source>
</evidence>
<dbReference type="SUPFAM" id="SSF52540">
    <property type="entry name" value="P-loop containing nucleoside triphosphate hydrolases"/>
    <property type="match status" value="1"/>
</dbReference>
<evidence type="ECO:0000256" key="3">
    <source>
        <dbReference type="ARBA" id="ARBA00012054"/>
    </source>
</evidence>
<dbReference type="EC" id="2.7.1.12" evidence="3 10"/>
<evidence type="ECO:0000313" key="12">
    <source>
        <dbReference type="Proteomes" id="UP000221653"/>
    </source>
</evidence>
<dbReference type="Pfam" id="PF13671">
    <property type="entry name" value="AAA_33"/>
    <property type="match status" value="1"/>
</dbReference>
<evidence type="ECO:0000256" key="4">
    <source>
        <dbReference type="ARBA" id="ARBA00022679"/>
    </source>
</evidence>
<dbReference type="GO" id="GO:0019521">
    <property type="term" value="P:D-gluconate metabolic process"/>
    <property type="evidence" value="ECO:0007669"/>
    <property type="project" value="UniProtKB-KW"/>
</dbReference>
<comment type="pathway">
    <text evidence="1">Carbohydrate acid metabolism.</text>
</comment>
<evidence type="ECO:0000256" key="7">
    <source>
        <dbReference type="ARBA" id="ARBA00022840"/>
    </source>
</evidence>
<dbReference type="PANTHER" id="PTHR43442">
    <property type="entry name" value="GLUCONOKINASE-RELATED"/>
    <property type="match status" value="1"/>
</dbReference>
<evidence type="ECO:0000313" key="11">
    <source>
        <dbReference type="EMBL" id="PFG28127.1"/>
    </source>
</evidence>
<keyword evidence="7 10" id="KW-0067">ATP-binding</keyword>
<dbReference type="InterPro" id="IPR027417">
    <property type="entry name" value="P-loop_NTPase"/>
</dbReference>
<comment type="caution">
    <text evidence="11">The sequence shown here is derived from an EMBL/GenBank/DDBJ whole genome shotgun (WGS) entry which is preliminary data.</text>
</comment>
<dbReference type="STRING" id="1724.GCA_001044175_01761"/>
<gene>
    <name evidence="11" type="ORF">ATK06_1220</name>
</gene>
<dbReference type="InterPro" id="IPR006001">
    <property type="entry name" value="Therm_gnt_kin"/>
</dbReference>
<dbReference type="Gene3D" id="3.40.50.300">
    <property type="entry name" value="P-loop containing nucleotide triphosphate hydrolases"/>
    <property type="match status" value="1"/>
</dbReference>
<comment type="similarity">
    <text evidence="2 10">Belongs to the gluconokinase GntK/GntV family.</text>
</comment>
<dbReference type="EMBL" id="PDJF01000001">
    <property type="protein sequence ID" value="PFG28127.1"/>
    <property type="molecule type" value="Genomic_DNA"/>
</dbReference>
<proteinExistence type="inferred from homology"/>
<dbReference type="AlphaFoldDB" id="A0A2A9DN03"/>
<reference evidence="11 12" key="1">
    <citation type="submission" date="2017-10" db="EMBL/GenBank/DDBJ databases">
        <title>Sequencing the genomes of 1000 actinobacteria strains.</title>
        <authorList>
            <person name="Klenk H.-P."/>
        </authorList>
    </citation>
    <scope>NUCLEOTIDE SEQUENCE [LARGE SCALE GENOMIC DNA]</scope>
    <source>
        <strain evidence="11 12">DSM 20688</strain>
    </source>
</reference>
<dbReference type="PANTHER" id="PTHR43442:SF3">
    <property type="entry name" value="GLUCONOKINASE-RELATED"/>
    <property type="match status" value="1"/>
</dbReference>
<sequence>MKKTMARVVVMGVSGSGKTTTGELLAARLGLTYMDGDALHPQANIDKMSAGIPLTDDDRWPWLAHVGALLAEFPGGAVVGCSALKRSYRDLIRSYAPDVVFVHVHGTPELLASRMGHREGHFMPTSLLNSQLATLEPLEEDENGVVIDIDAPAHEVATNAANWVLGLHG</sequence>
<evidence type="ECO:0000256" key="1">
    <source>
        <dbReference type="ARBA" id="ARBA00004761"/>
    </source>
</evidence>
<keyword evidence="5 10" id="KW-0547">Nucleotide-binding</keyword>
<keyword evidence="4 10" id="KW-0808">Transferase</keyword>
<evidence type="ECO:0000256" key="10">
    <source>
        <dbReference type="RuleBase" id="RU363066"/>
    </source>
</evidence>
<organism evidence="11 12">
    <name type="scientific">Corynebacterium renale</name>
    <dbReference type="NCBI Taxonomy" id="1724"/>
    <lineage>
        <taxon>Bacteria</taxon>
        <taxon>Bacillati</taxon>
        <taxon>Actinomycetota</taxon>
        <taxon>Actinomycetes</taxon>
        <taxon>Mycobacteriales</taxon>
        <taxon>Corynebacteriaceae</taxon>
        <taxon>Corynebacterium</taxon>
    </lineage>
</organism>
<dbReference type="CDD" id="cd02021">
    <property type="entry name" value="GntK"/>
    <property type="match status" value="1"/>
</dbReference>
<dbReference type="RefSeq" id="WP_048380143.1">
    <property type="nucleotide sequence ID" value="NZ_LDYE01000006.1"/>
</dbReference>
<evidence type="ECO:0000256" key="9">
    <source>
        <dbReference type="ARBA" id="ARBA00048090"/>
    </source>
</evidence>
<keyword evidence="12" id="KW-1185">Reference proteome</keyword>
<dbReference type="GO" id="GO:0005524">
    <property type="term" value="F:ATP binding"/>
    <property type="evidence" value="ECO:0007669"/>
    <property type="project" value="UniProtKB-KW"/>
</dbReference>
<protein>
    <recommendedName>
        <fullName evidence="3 10">Gluconokinase</fullName>
        <ecNumber evidence="3 10">2.7.1.12</ecNumber>
    </recommendedName>
</protein>
<evidence type="ECO:0000256" key="8">
    <source>
        <dbReference type="ARBA" id="ARBA00023064"/>
    </source>
</evidence>
<keyword evidence="6 10" id="KW-0418">Kinase</keyword>
<dbReference type="GO" id="GO:0005737">
    <property type="term" value="C:cytoplasm"/>
    <property type="evidence" value="ECO:0007669"/>
    <property type="project" value="TreeGrafter"/>
</dbReference>
<dbReference type="Proteomes" id="UP000221653">
    <property type="component" value="Unassembled WGS sequence"/>
</dbReference>
<dbReference type="GO" id="GO:0046316">
    <property type="term" value="F:gluconokinase activity"/>
    <property type="evidence" value="ECO:0007669"/>
    <property type="project" value="UniProtKB-EC"/>
</dbReference>
<dbReference type="NCBIfam" id="TIGR01313">
    <property type="entry name" value="therm_gnt_kin"/>
    <property type="match status" value="1"/>
</dbReference>
<name>A0A2A9DN03_9CORY</name>